<evidence type="ECO:0000313" key="1">
    <source>
        <dbReference type="EMBL" id="GFC96654.1"/>
    </source>
</evidence>
<gene>
    <name evidence="1" type="ORF">Tci_868624</name>
</gene>
<protein>
    <submittedName>
        <fullName evidence="1">Uncharacterized protein</fullName>
    </submittedName>
</protein>
<proteinExistence type="predicted"/>
<organism evidence="1">
    <name type="scientific">Tanacetum cinerariifolium</name>
    <name type="common">Dalmatian daisy</name>
    <name type="synonym">Chrysanthemum cinerariifolium</name>
    <dbReference type="NCBI Taxonomy" id="118510"/>
    <lineage>
        <taxon>Eukaryota</taxon>
        <taxon>Viridiplantae</taxon>
        <taxon>Streptophyta</taxon>
        <taxon>Embryophyta</taxon>
        <taxon>Tracheophyta</taxon>
        <taxon>Spermatophyta</taxon>
        <taxon>Magnoliopsida</taxon>
        <taxon>eudicotyledons</taxon>
        <taxon>Gunneridae</taxon>
        <taxon>Pentapetalae</taxon>
        <taxon>asterids</taxon>
        <taxon>campanulids</taxon>
        <taxon>Asterales</taxon>
        <taxon>Asteraceae</taxon>
        <taxon>Asteroideae</taxon>
        <taxon>Anthemideae</taxon>
        <taxon>Anthemidinae</taxon>
        <taxon>Tanacetum</taxon>
    </lineage>
</organism>
<accession>A0A699SG70</accession>
<sequence>MADDNQWKEHSSLGCSPVPFLSPLIKSSMGGISIPVNLKTLAKGLYPPSLNFLSFNWESCILILSTNVLSFGIPNKWP</sequence>
<comment type="caution">
    <text evidence="1">The sequence shown here is derived from an EMBL/GenBank/DDBJ whole genome shotgun (WGS) entry which is preliminary data.</text>
</comment>
<reference evidence="1" key="1">
    <citation type="journal article" date="2019" name="Sci. Rep.">
        <title>Draft genome of Tanacetum cinerariifolium, the natural source of mosquito coil.</title>
        <authorList>
            <person name="Yamashiro T."/>
            <person name="Shiraishi A."/>
            <person name="Satake H."/>
            <person name="Nakayama K."/>
        </authorList>
    </citation>
    <scope>NUCLEOTIDE SEQUENCE</scope>
</reference>
<name>A0A699SG70_TANCI</name>
<dbReference type="AlphaFoldDB" id="A0A699SG70"/>
<dbReference type="EMBL" id="BKCJ011161518">
    <property type="protein sequence ID" value="GFC96654.1"/>
    <property type="molecule type" value="Genomic_DNA"/>
</dbReference>